<organism evidence="2 3">
    <name type="scientific">Coprinopsis marcescibilis</name>
    <name type="common">Agaric fungus</name>
    <name type="synonym">Psathyrella marcescibilis</name>
    <dbReference type="NCBI Taxonomy" id="230819"/>
    <lineage>
        <taxon>Eukaryota</taxon>
        <taxon>Fungi</taxon>
        <taxon>Dikarya</taxon>
        <taxon>Basidiomycota</taxon>
        <taxon>Agaricomycotina</taxon>
        <taxon>Agaricomycetes</taxon>
        <taxon>Agaricomycetidae</taxon>
        <taxon>Agaricales</taxon>
        <taxon>Agaricineae</taxon>
        <taxon>Psathyrellaceae</taxon>
        <taxon>Coprinopsis</taxon>
    </lineage>
</organism>
<dbReference type="Proteomes" id="UP000307440">
    <property type="component" value="Unassembled WGS sequence"/>
</dbReference>
<feature type="compositionally biased region" description="Polar residues" evidence="1">
    <location>
        <begin position="69"/>
        <end position="110"/>
    </location>
</feature>
<evidence type="ECO:0000256" key="1">
    <source>
        <dbReference type="SAM" id="MobiDB-lite"/>
    </source>
</evidence>
<reference evidence="2 3" key="1">
    <citation type="journal article" date="2019" name="Nat. Ecol. Evol.">
        <title>Megaphylogeny resolves global patterns of mushroom evolution.</title>
        <authorList>
            <person name="Varga T."/>
            <person name="Krizsan K."/>
            <person name="Foldi C."/>
            <person name="Dima B."/>
            <person name="Sanchez-Garcia M."/>
            <person name="Sanchez-Ramirez S."/>
            <person name="Szollosi G.J."/>
            <person name="Szarkandi J.G."/>
            <person name="Papp V."/>
            <person name="Albert L."/>
            <person name="Andreopoulos W."/>
            <person name="Angelini C."/>
            <person name="Antonin V."/>
            <person name="Barry K.W."/>
            <person name="Bougher N.L."/>
            <person name="Buchanan P."/>
            <person name="Buyck B."/>
            <person name="Bense V."/>
            <person name="Catcheside P."/>
            <person name="Chovatia M."/>
            <person name="Cooper J."/>
            <person name="Damon W."/>
            <person name="Desjardin D."/>
            <person name="Finy P."/>
            <person name="Geml J."/>
            <person name="Haridas S."/>
            <person name="Hughes K."/>
            <person name="Justo A."/>
            <person name="Karasinski D."/>
            <person name="Kautmanova I."/>
            <person name="Kiss B."/>
            <person name="Kocsube S."/>
            <person name="Kotiranta H."/>
            <person name="LaButti K.M."/>
            <person name="Lechner B.E."/>
            <person name="Liimatainen K."/>
            <person name="Lipzen A."/>
            <person name="Lukacs Z."/>
            <person name="Mihaltcheva S."/>
            <person name="Morgado L.N."/>
            <person name="Niskanen T."/>
            <person name="Noordeloos M.E."/>
            <person name="Ohm R.A."/>
            <person name="Ortiz-Santana B."/>
            <person name="Ovrebo C."/>
            <person name="Racz N."/>
            <person name="Riley R."/>
            <person name="Savchenko A."/>
            <person name="Shiryaev A."/>
            <person name="Soop K."/>
            <person name="Spirin V."/>
            <person name="Szebenyi C."/>
            <person name="Tomsovsky M."/>
            <person name="Tulloss R.E."/>
            <person name="Uehling J."/>
            <person name="Grigoriev I.V."/>
            <person name="Vagvolgyi C."/>
            <person name="Papp T."/>
            <person name="Martin F.M."/>
            <person name="Miettinen O."/>
            <person name="Hibbett D.S."/>
            <person name="Nagy L.G."/>
        </authorList>
    </citation>
    <scope>NUCLEOTIDE SEQUENCE [LARGE SCALE GENOMIC DNA]</scope>
    <source>
        <strain evidence="2 3">CBS 121175</strain>
    </source>
</reference>
<keyword evidence="3" id="KW-1185">Reference proteome</keyword>
<feature type="compositionally biased region" description="Basic residues" evidence="1">
    <location>
        <begin position="111"/>
        <end position="120"/>
    </location>
</feature>
<proteinExistence type="predicted"/>
<gene>
    <name evidence="2" type="ORF">FA15DRAFT_662081</name>
</gene>
<dbReference type="EMBL" id="ML210755">
    <property type="protein sequence ID" value="TFK16530.1"/>
    <property type="molecule type" value="Genomic_DNA"/>
</dbReference>
<dbReference type="AlphaFoldDB" id="A0A5C3K8Z6"/>
<evidence type="ECO:0000313" key="3">
    <source>
        <dbReference type="Proteomes" id="UP000307440"/>
    </source>
</evidence>
<protein>
    <submittedName>
        <fullName evidence="2">Uncharacterized protein</fullName>
    </submittedName>
</protein>
<name>A0A5C3K8Z6_COPMA</name>
<sequence>MPEYRTTLMVLCTLPKKFEVVAQTFLQENQMMDNNTLDKLKKKVILEWEQLSKLKALANWISTVKPKGQNPTYANQKGSSHQLFHQKQQSQLSTSSALPSANTGNQQQQPFKKKKHEGKKVKAHITAAQLAAVAYSSITPDNSTMDIDAPMLPIPQNPPPPQQAIHSTLEISKGSKVFKLPLVPTNRVFHLLDLMMAMGGRHVKGTGTQRAQRVQVLTSTGQRTNRHNGRVMSEWKRWVANSGWQTGGRQQRGARDGWAVGGQERWVASSGQQTGTQWVGSKQVRAMGGWQMGGQERWVAMGGLNGPMGSRQQTGTRDGWVRWASGEQWAQWAVGGWWREVGVMGGRRWVVGKCNGGWGMGGQWAAANGQWAMGRRGGWLNRGGSRKWEGRKKKRGAVT</sequence>
<feature type="region of interest" description="Disordered" evidence="1">
    <location>
        <begin position="69"/>
        <end position="120"/>
    </location>
</feature>
<accession>A0A5C3K8Z6</accession>
<evidence type="ECO:0000313" key="2">
    <source>
        <dbReference type="EMBL" id="TFK16530.1"/>
    </source>
</evidence>